<keyword evidence="3" id="KW-1185">Reference proteome</keyword>
<reference evidence="2 3" key="1">
    <citation type="submission" date="2023-09" db="EMBL/GenBank/DDBJ databases">
        <title>Genomes of two closely related lineages of the louse Polyplax serrata with different host specificities.</title>
        <authorList>
            <person name="Martinu J."/>
            <person name="Tarabai H."/>
            <person name="Stefka J."/>
            <person name="Hypsa V."/>
        </authorList>
    </citation>
    <scope>NUCLEOTIDE SEQUENCE [LARGE SCALE GENOMIC DNA]</scope>
    <source>
        <strain evidence="2">98ZLc_SE</strain>
    </source>
</reference>
<gene>
    <name evidence="2" type="ORF">RUM44_012572</name>
</gene>
<evidence type="ECO:0000313" key="3">
    <source>
        <dbReference type="Proteomes" id="UP001359485"/>
    </source>
</evidence>
<organism evidence="2 3">
    <name type="scientific">Polyplax serrata</name>
    <name type="common">Common mouse louse</name>
    <dbReference type="NCBI Taxonomy" id="468196"/>
    <lineage>
        <taxon>Eukaryota</taxon>
        <taxon>Metazoa</taxon>
        <taxon>Ecdysozoa</taxon>
        <taxon>Arthropoda</taxon>
        <taxon>Hexapoda</taxon>
        <taxon>Insecta</taxon>
        <taxon>Pterygota</taxon>
        <taxon>Neoptera</taxon>
        <taxon>Paraneoptera</taxon>
        <taxon>Psocodea</taxon>
        <taxon>Troctomorpha</taxon>
        <taxon>Phthiraptera</taxon>
        <taxon>Anoplura</taxon>
        <taxon>Polyplacidae</taxon>
        <taxon>Polyplax</taxon>
    </lineage>
</organism>
<name>A0ABR1BFH0_POLSC</name>
<feature type="region of interest" description="Disordered" evidence="1">
    <location>
        <begin position="1"/>
        <end position="31"/>
    </location>
</feature>
<dbReference type="EMBL" id="JAWJWF010000001">
    <property type="protein sequence ID" value="KAK6640874.1"/>
    <property type="molecule type" value="Genomic_DNA"/>
</dbReference>
<accession>A0ABR1BFH0</accession>
<feature type="compositionally biased region" description="Basic and acidic residues" evidence="1">
    <location>
        <begin position="9"/>
        <end position="31"/>
    </location>
</feature>
<protein>
    <submittedName>
        <fullName evidence="2">Uncharacterized protein</fullName>
    </submittedName>
</protein>
<comment type="caution">
    <text evidence="2">The sequence shown here is derived from an EMBL/GenBank/DDBJ whole genome shotgun (WGS) entry which is preliminary data.</text>
</comment>
<proteinExistence type="predicted"/>
<evidence type="ECO:0000256" key="1">
    <source>
        <dbReference type="SAM" id="MobiDB-lite"/>
    </source>
</evidence>
<evidence type="ECO:0000313" key="2">
    <source>
        <dbReference type="EMBL" id="KAK6640874.1"/>
    </source>
</evidence>
<dbReference type="Proteomes" id="UP001359485">
    <property type="component" value="Unassembled WGS sequence"/>
</dbReference>
<sequence length="85" mass="10200">MKQIVVGEGQKEKNKKKEGETGRERERDRDRVERTVEISFFKSKQTKKQVERDEKVSETKIFTTPDETHLNLKGWRKAFFERLSK</sequence>